<keyword evidence="2" id="KW-1185">Reference proteome</keyword>
<dbReference type="EMBL" id="CM029048">
    <property type="protein sequence ID" value="KAG2577044.1"/>
    <property type="molecule type" value="Genomic_DNA"/>
</dbReference>
<comment type="caution">
    <text evidence="1">The sequence shown here is derived from an EMBL/GenBank/DDBJ whole genome shotgun (WGS) entry which is preliminary data.</text>
</comment>
<proteinExistence type="predicted"/>
<dbReference type="Proteomes" id="UP000823388">
    <property type="component" value="Chromosome 6N"/>
</dbReference>
<protein>
    <submittedName>
        <fullName evidence="1">Uncharacterized protein</fullName>
    </submittedName>
</protein>
<reference evidence="1" key="1">
    <citation type="submission" date="2020-05" db="EMBL/GenBank/DDBJ databases">
        <title>WGS assembly of Panicum virgatum.</title>
        <authorList>
            <person name="Lovell J.T."/>
            <person name="Jenkins J."/>
            <person name="Shu S."/>
            <person name="Juenger T.E."/>
            <person name="Schmutz J."/>
        </authorList>
    </citation>
    <scope>NUCLEOTIDE SEQUENCE</scope>
    <source>
        <strain evidence="1">AP13</strain>
    </source>
</reference>
<gene>
    <name evidence="1" type="ORF">PVAP13_6NG078260</name>
</gene>
<evidence type="ECO:0000313" key="2">
    <source>
        <dbReference type="Proteomes" id="UP000823388"/>
    </source>
</evidence>
<sequence length="102" mass="10970">LVAPVCAGDSPSPCLPKRSRWITNQPLANIVSSKRAEVLLSALMVSPAPGEPSEPAKKMIAEYFDANFSVEYLEAARELFPSLGKNGTLSQVQPAPCRVTEQ</sequence>
<name>A0A8T0QVA2_PANVG</name>
<accession>A0A8T0QVA2</accession>
<evidence type="ECO:0000313" key="1">
    <source>
        <dbReference type="EMBL" id="KAG2577044.1"/>
    </source>
</evidence>
<feature type="non-terminal residue" evidence="1">
    <location>
        <position position="1"/>
    </location>
</feature>
<dbReference type="AlphaFoldDB" id="A0A8T0QVA2"/>
<organism evidence="1 2">
    <name type="scientific">Panicum virgatum</name>
    <name type="common">Blackwell switchgrass</name>
    <dbReference type="NCBI Taxonomy" id="38727"/>
    <lineage>
        <taxon>Eukaryota</taxon>
        <taxon>Viridiplantae</taxon>
        <taxon>Streptophyta</taxon>
        <taxon>Embryophyta</taxon>
        <taxon>Tracheophyta</taxon>
        <taxon>Spermatophyta</taxon>
        <taxon>Magnoliopsida</taxon>
        <taxon>Liliopsida</taxon>
        <taxon>Poales</taxon>
        <taxon>Poaceae</taxon>
        <taxon>PACMAD clade</taxon>
        <taxon>Panicoideae</taxon>
        <taxon>Panicodae</taxon>
        <taxon>Paniceae</taxon>
        <taxon>Panicinae</taxon>
        <taxon>Panicum</taxon>
        <taxon>Panicum sect. Hiantes</taxon>
    </lineage>
</organism>